<feature type="domain" description="N-acetyltransferase" evidence="1">
    <location>
        <begin position="162"/>
        <end position="209"/>
    </location>
</feature>
<sequence length="234" mass="26732">MFRLKKWLNWHQTRSRQVGYRRLFIQAMTEIFSLEYRYTCIAIMNRTMTAGIKSSEKTFFGCVPSGRSRREIYICQAAECGGLLPLRLDSGLVLGFLAGERVFAGHSTLLDHNESEAQRALGFEGFFNKLPEETKDWWRENLMKPKIKQVNEKVQQCLKLLTVATRCDEQGKGYGSALIKEITRTAETPVCVNVNTDINILFYKRLGFEIVDASEMVSSCGSWVGTTMIWEASE</sequence>
<dbReference type="Proteomes" id="UP000724874">
    <property type="component" value="Unassembled WGS sequence"/>
</dbReference>
<protein>
    <recommendedName>
        <fullName evidence="1">N-acetyltransferase domain-containing protein</fullName>
    </recommendedName>
</protein>
<reference evidence="2" key="1">
    <citation type="submission" date="2020-11" db="EMBL/GenBank/DDBJ databases">
        <authorList>
            <consortium name="DOE Joint Genome Institute"/>
            <person name="Ahrendt S."/>
            <person name="Riley R."/>
            <person name="Andreopoulos W."/>
            <person name="LaButti K."/>
            <person name="Pangilinan J."/>
            <person name="Ruiz-duenas F.J."/>
            <person name="Barrasa J.M."/>
            <person name="Sanchez-Garcia M."/>
            <person name="Camarero S."/>
            <person name="Miyauchi S."/>
            <person name="Serrano A."/>
            <person name="Linde D."/>
            <person name="Babiker R."/>
            <person name="Drula E."/>
            <person name="Ayuso-Fernandez I."/>
            <person name="Pacheco R."/>
            <person name="Padilla G."/>
            <person name="Ferreira P."/>
            <person name="Barriuso J."/>
            <person name="Kellner H."/>
            <person name="Castanera R."/>
            <person name="Alfaro M."/>
            <person name="Ramirez L."/>
            <person name="Pisabarro A.G."/>
            <person name="Kuo A."/>
            <person name="Tritt A."/>
            <person name="Lipzen A."/>
            <person name="He G."/>
            <person name="Yan M."/>
            <person name="Ng V."/>
            <person name="Cullen D."/>
            <person name="Martin F."/>
            <person name="Rosso M.-N."/>
            <person name="Henrissat B."/>
            <person name="Hibbett D."/>
            <person name="Martinez A.T."/>
            <person name="Grigoriev I.V."/>
        </authorList>
    </citation>
    <scope>NUCLEOTIDE SEQUENCE</scope>
    <source>
        <strain evidence="2">AH 44721</strain>
    </source>
</reference>
<dbReference type="OrthoDB" id="61113at2759"/>
<proteinExistence type="predicted"/>
<evidence type="ECO:0000313" key="3">
    <source>
        <dbReference type="Proteomes" id="UP000724874"/>
    </source>
</evidence>
<evidence type="ECO:0000259" key="1">
    <source>
        <dbReference type="Pfam" id="PF13508"/>
    </source>
</evidence>
<dbReference type="EMBL" id="JADNYJ010000168">
    <property type="protein sequence ID" value="KAF8877559.1"/>
    <property type="molecule type" value="Genomic_DNA"/>
</dbReference>
<dbReference type="InterPro" id="IPR016181">
    <property type="entry name" value="Acyl_CoA_acyltransferase"/>
</dbReference>
<keyword evidence="3" id="KW-1185">Reference proteome</keyword>
<dbReference type="Pfam" id="PF13508">
    <property type="entry name" value="Acetyltransf_7"/>
    <property type="match status" value="1"/>
</dbReference>
<dbReference type="Gene3D" id="3.40.630.30">
    <property type="match status" value="1"/>
</dbReference>
<organism evidence="2 3">
    <name type="scientific">Gymnopilus junonius</name>
    <name type="common">Spectacular rustgill mushroom</name>
    <name type="synonym">Gymnopilus spectabilis subsp. junonius</name>
    <dbReference type="NCBI Taxonomy" id="109634"/>
    <lineage>
        <taxon>Eukaryota</taxon>
        <taxon>Fungi</taxon>
        <taxon>Dikarya</taxon>
        <taxon>Basidiomycota</taxon>
        <taxon>Agaricomycotina</taxon>
        <taxon>Agaricomycetes</taxon>
        <taxon>Agaricomycetidae</taxon>
        <taxon>Agaricales</taxon>
        <taxon>Agaricineae</taxon>
        <taxon>Hymenogastraceae</taxon>
        <taxon>Gymnopilus</taxon>
    </lineage>
</organism>
<evidence type="ECO:0000313" key="2">
    <source>
        <dbReference type="EMBL" id="KAF8877559.1"/>
    </source>
</evidence>
<dbReference type="AlphaFoldDB" id="A0A9P5ND05"/>
<dbReference type="SUPFAM" id="SSF55729">
    <property type="entry name" value="Acyl-CoA N-acyltransferases (Nat)"/>
    <property type="match status" value="1"/>
</dbReference>
<dbReference type="InterPro" id="IPR000182">
    <property type="entry name" value="GNAT_dom"/>
</dbReference>
<accession>A0A9P5ND05</accession>
<gene>
    <name evidence="2" type="ORF">CPB84DRAFT_357993</name>
</gene>
<name>A0A9P5ND05_GYMJU</name>
<comment type="caution">
    <text evidence="2">The sequence shown here is derived from an EMBL/GenBank/DDBJ whole genome shotgun (WGS) entry which is preliminary data.</text>
</comment>
<dbReference type="GO" id="GO:0016747">
    <property type="term" value="F:acyltransferase activity, transferring groups other than amino-acyl groups"/>
    <property type="evidence" value="ECO:0007669"/>
    <property type="project" value="InterPro"/>
</dbReference>